<keyword evidence="7" id="KW-0902">Two-component regulatory system</keyword>
<evidence type="ECO:0000256" key="8">
    <source>
        <dbReference type="ARBA" id="ARBA00039401"/>
    </source>
</evidence>
<dbReference type="PANTHER" id="PTHR45453:SF1">
    <property type="entry name" value="PHOSPHATE REGULON SENSOR PROTEIN PHOR"/>
    <property type="match status" value="1"/>
</dbReference>
<keyword evidence="6 12" id="KW-0418">Kinase</keyword>
<keyword evidence="13" id="KW-1185">Reference proteome</keyword>
<dbReference type="Proteomes" id="UP000243077">
    <property type="component" value="Chromosome"/>
</dbReference>
<sequence length="417" mass="45062">MSWPFSGLLGFVAGALIVGVVWMIRHPWSSPGGIDKEVVPDGLDTALEVIGATGLVLDENNRVIRASRAALDLGFVEDRRLAIDPVTKLVKRSRKTGTSLQEEFELNNSDGTPLKVLVRVAPLGSRFVLLVAEDRSDIYRIDNVRRDFIANISHELKTPIGAVSLLAEALSFSADDPDQVRRFASSLEKEAHRLAELTGDIIELSRLQSLGGVSNGEALPIDDVVNAAVDANRVFAESAEIELVVNAKSKAWVVGDRGSLVTAVHNLVRNAIAYSTTPARVGVGVVVRDGRVEISVTDQGVGILANELDRVFERFYRGDPARSRQTGGTGLGLSIVKHVVQNHRGEVRVWSHPGRGSTFTIKLNTTEPAHNQAPAGESPTVMEPKKAAPVNTRPSEFVATTPTEQNTQTKGRERKSA</sequence>
<evidence type="ECO:0000256" key="6">
    <source>
        <dbReference type="ARBA" id="ARBA00022777"/>
    </source>
</evidence>
<evidence type="ECO:0000256" key="3">
    <source>
        <dbReference type="ARBA" id="ARBA00012438"/>
    </source>
</evidence>
<evidence type="ECO:0000256" key="10">
    <source>
        <dbReference type="SAM" id="Phobius"/>
    </source>
</evidence>
<dbReference type="SMART" id="SM00387">
    <property type="entry name" value="HATPase_c"/>
    <property type="match status" value="1"/>
</dbReference>
<dbReference type="SUPFAM" id="SSF47384">
    <property type="entry name" value="Homodimeric domain of signal transducing histidine kinase"/>
    <property type="match status" value="1"/>
</dbReference>
<dbReference type="GO" id="GO:0000155">
    <property type="term" value="F:phosphorelay sensor kinase activity"/>
    <property type="evidence" value="ECO:0007669"/>
    <property type="project" value="InterPro"/>
</dbReference>
<dbReference type="CDD" id="cd00082">
    <property type="entry name" value="HisKA"/>
    <property type="match status" value="1"/>
</dbReference>
<dbReference type="InterPro" id="IPR036890">
    <property type="entry name" value="HATPase_C_sf"/>
</dbReference>
<feature type="domain" description="Histidine kinase" evidence="11">
    <location>
        <begin position="151"/>
        <end position="367"/>
    </location>
</feature>
<proteinExistence type="predicted"/>
<evidence type="ECO:0000256" key="1">
    <source>
        <dbReference type="ARBA" id="ARBA00000085"/>
    </source>
</evidence>
<protein>
    <recommendedName>
        <fullName evidence="8">Sensor-like histidine kinase SenX3</fullName>
        <ecNumber evidence="3">2.7.13.3</ecNumber>
    </recommendedName>
</protein>
<accession>A0A2L2BSM5</accession>
<evidence type="ECO:0000256" key="7">
    <source>
        <dbReference type="ARBA" id="ARBA00023012"/>
    </source>
</evidence>
<dbReference type="Gene3D" id="3.30.565.10">
    <property type="entry name" value="Histidine kinase-like ATPase, C-terminal domain"/>
    <property type="match status" value="1"/>
</dbReference>
<dbReference type="EMBL" id="CP026923">
    <property type="protein sequence ID" value="AVG24637.1"/>
    <property type="molecule type" value="Genomic_DNA"/>
</dbReference>
<keyword evidence="10" id="KW-1133">Transmembrane helix</keyword>
<keyword evidence="10" id="KW-0472">Membrane</keyword>
<dbReference type="InterPro" id="IPR050351">
    <property type="entry name" value="BphY/WalK/GraS-like"/>
</dbReference>
<gene>
    <name evidence="12" type="ORF">C3B54_111706</name>
</gene>
<dbReference type="PRINTS" id="PR00344">
    <property type="entry name" value="BCTRLSENSOR"/>
</dbReference>
<feature type="region of interest" description="Disordered" evidence="9">
    <location>
        <begin position="364"/>
        <end position="417"/>
    </location>
</feature>
<keyword evidence="4" id="KW-0597">Phosphoprotein</keyword>
<evidence type="ECO:0000256" key="4">
    <source>
        <dbReference type="ARBA" id="ARBA00022553"/>
    </source>
</evidence>
<dbReference type="GO" id="GO:0016036">
    <property type="term" value="P:cellular response to phosphate starvation"/>
    <property type="evidence" value="ECO:0007669"/>
    <property type="project" value="TreeGrafter"/>
</dbReference>
<dbReference type="InterPro" id="IPR036097">
    <property type="entry name" value="HisK_dim/P_sf"/>
</dbReference>
<dbReference type="InterPro" id="IPR004358">
    <property type="entry name" value="Sig_transdc_His_kin-like_C"/>
</dbReference>
<dbReference type="Pfam" id="PF00512">
    <property type="entry name" value="HisKA"/>
    <property type="match status" value="1"/>
</dbReference>
<evidence type="ECO:0000256" key="2">
    <source>
        <dbReference type="ARBA" id="ARBA00004236"/>
    </source>
</evidence>
<feature type="compositionally biased region" description="Polar residues" evidence="9">
    <location>
        <begin position="392"/>
        <end position="409"/>
    </location>
</feature>
<dbReference type="InterPro" id="IPR003594">
    <property type="entry name" value="HATPase_dom"/>
</dbReference>
<comment type="subcellular location">
    <subcellularLocation>
        <location evidence="2">Cell membrane</location>
    </subcellularLocation>
</comment>
<organism evidence="12 13">
    <name type="scientific">Pontimonas salivibrio</name>
    <dbReference type="NCBI Taxonomy" id="1159327"/>
    <lineage>
        <taxon>Bacteria</taxon>
        <taxon>Bacillati</taxon>
        <taxon>Actinomycetota</taxon>
        <taxon>Actinomycetes</taxon>
        <taxon>Micrococcales</taxon>
        <taxon>Microbacteriaceae</taxon>
        <taxon>Pontimonas</taxon>
    </lineage>
</organism>
<dbReference type="Pfam" id="PF02518">
    <property type="entry name" value="HATPase_c"/>
    <property type="match status" value="1"/>
</dbReference>
<comment type="catalytic activity">
    <reaction evidence="1">
        <text>ATP + protein L-histidine = ADP + protein N-phospho-L-histidine.</text>
        <dbReference type="EC" id="2.7.13.3"/>
    </reaction>
</comment>
<keyword evidence="10" id="KW-0812">Transmembrane</keyword>
<dbReference type="InterPro" id="IPR003661">
    <property type="entry name" value="HisK_dim/P_dom"/>
</dbReference>
<dbReference type="KEGG" id="psai:C3B54_111706"/>
<dbReference type="GO" id="GO:0005886">
    <property type="term" value="C:plasma membrane"/>
    <property type="evidence" value="ECO:0007669"/>
    <property type="project" value="UniProtKB-SubCell"/>
</dbReference>
<dbReference type="PANTHER" id="PTHR45453">
    <property type="entry name" value="PHOSPHATE REGULON SENSOR PROTEIN PHOR"/>
    <property type="match status" value="1"/>
</dbReference>
<dbReference type="SUPFAM" id="SSF55874">
    <property type="entry name" value="ATPase domain of HSP90 chaperone/DNA topoisomerase II/histidine kinase"/>
    <property type="match status" value="1"/>
</dbReference>
<dbReference type="GO" id="GO:0004721">
    <property type="term" value="F:phosphoprotein phosphatase activity"/>
    <property type="evidence" value="ECO:0007669"/>
    <property type="project" value="TreeGrafter"/>
</dbReference>
<keyword evidence="5 12" id="KW-0808">Transferase</keyword>
<dbReference type="InterPro" id="IPR005467">
    <property type="entry name" value="His_kinase_dom"/>
</dbReference>
<evidence type="ECO:0000313" key="12">
    <source>
        <dbReference type="EMBL" id="AVG24637.1"/>
    </source>
</evidence>
<dbReference type="FunFam" id="3.30.565.10:FF:000006">
    <property type="entry name" value="Sensor histidine kinase WalK"/>
    <property type="match status" value="1"/>
</dbReference>
<reference evidence="12 13" key="1">
    <citation type="submission" date="2018-02" db="EMBL/GenBank/DDBJ databases">
        <title>Complete genome of the streamlined marine actinobacterium Pontimonas salivibrio CL-TW6 adapted to coastal planktonic lifestype.</title>
        <authorList>
            <person name="Cho B.C."/>
            <person name="Hardies S.C."/>
            <person name="Jang G.I."/>
            <person name="Hwang C.Y."/>
        </authorList>
    </citation>
    <scope>NUCLEOTIDE SEQUENCE [LARGE SCALE GENOMIC DNA]</scope>
    <source>
        <strain evidence="12 13">CL-TW6</strain>
    </source>
</reference>
<evidence type="ECO:0000313" key="13">
    <source>
        <dbReference type="Proteomes" id="UP000243077"/>
    </source>
</evidence>
<dbReference type="SMART" id="SM00388">
    <property type="entry name" value="HisKA"/>
    <property type="match status" value="1"/>
</dbReference>
<dbReference type="AlphaFoldDB" id="A0A2L2BSM5"/>
<evidence type="ECO:0000259" key="11">
    <source>
        <dbReference type="PROSITE" id="PS50109"/>
    </source>
</evidence>
<dbReference type="PROSITE" id="PS50109">
    <property type="entry name" value="HIS_KIN"/>
    <property type="match status" value="1"/>
</dbReference>
<evidence type="ECO:0000256" key="5">
    <source>
        <dbReference type="ARBA" id="ARBA00022679"/>
    </source>
</evidence>
<dbReference type="Gene3D" id="1.10.287.130">
    <property type="match status" value="1"/>
</dbReference>
<evidence type="ECO:0000256" key="9">
    <source>
        <dbReference type="SAM" id="MobiDB-lite"/>
    </source>
</evidence>
<feature type="transmembrane region" description="Helical" evidence="10">
    <location>
        <begin position="6"/>
        <end position="24"/>
    </location>
</feature>
<name>A0A2L2BSM5_9MICO</name>
<dbReference type="EC" id="2.7.13.3" evidence="3"/>
<dbReference type="CDD" id="cd00075">
    <property type="entry name" value="HATPase"/>
    <property type="match status" value="1"/>
</dbReference>